<reference evidence="3" key="1">
    <citation type="submission" date="2015-03" db="EMBL/GenBank/DDBJ databases">
        <title>Draft genome sequence of a novel methanotroph (Sn10-6) isolated from flooded ricefield rhizosphere in India.</title>
        <authorList>
            <person name="Pandit P.S."/>
            <person name="Pore S.D."/>
            <person name="Arora P."/>
            <person name="Kapse N.G."/>
            <person name="Dhakephalkar P.K."/>
            <person name="Rahalkar M.C."/>
        </authorList>
    </citation>
    <scope>NUCLEOTIDE SEQUENCE [LARGE SCALE GENOMIC DNA]</scope>
    <source>
        <strain evidence="3">Sn10-6</strain>
    </source>
</reference>
<gene>
    <name evidence="2" type="ORF">VZ94_04805</name>
</gene>
<dbReference type="Pfam" id="PF12729">
    <property type="entry name" value="4HB_MCP_1"/>
    <property type="match status" value="1"/>
</dbReference>
<dbReference type="EMBL" id="LAJX01000040">
    <property type="protein sequence ID" value="KJV07404.1"/>
    <property type="molecule type" value="Genomic_DNA"/>
</dbReference>
<feature type="domain" description="Chemotaxis methyl-accepting receptor HlyB-like 4HB MCP" evidence="1">
    <location>
        <begin position="4"/>
        <end position="182"/>
    </location>
</feature>
<dbReference type="CDD" id="cd19411">
    <property type="entry name" value="MCP2201-like_sensor"/>
    <property type="match status" value="1"/>
</dbReference>
<dbReference type="AlphaFoldDB" id="A0A0F3IP86"/>
<name>A0A0F3IP86_9GAMM</name>
<evidence type="ECO:0000313" key="3">
    <source>
        <dbReference type="Proteomes" id="UP000033684"/>
    </source>
</evidence>
<dbReference type="RefSeq" id="WP_045778370.1">
    <property type="nucleotide sequence ID" value="NZ_LAJX01000040.1"/>
</dbReference>
<protein>
    <recommendedName>
        <fullName evidence="1">Chemotaxis methyl-accepting receptor HlyB-like 4HB MCP domain-containing protein</fullName>
    </recommendedName>
</protein>
<evidence type="ECO:0000259" key="1">
    <source>
        <dbReference type="Pfam" id="PF12729"/>
    </source>
</evidence>
<accession>A0A0F3IP86</accession>
<dbReference type="InterPro" id="IPR024478">
    <property type="entry name" value="HlyB_4HB_MCP"/>
</dbReference>
<sequence length="183" mass="20978">MLKNISVKVRLFLLTGLALLFMTGLAVLNLSALKQTNHSLETVYQDRTIPMAELALIKQLLFENRLNIVNSLIIPEETAENLASIDRNIARITEIWQEYIKTKLTDEEQKRVNKFEEDRKKWVAEGLKPALTMLKAGERDKLIPHVHDNIRPLFKQVAADIDALIELQQDVAKQEYEAAQNAF</sequence>
<dbReference type="InterPro" id="IPR047347">
    <property type="entry name" value="YvaQ-like_sensor"/>
</dbReference>
<dbReference type="OrthoDB" id="9781845at2"/>
<reference evidence="2 3" key="2">
    <citation type="journal article" date="2016" name="Microb. Ecol.">
        <title>Genome Characteristics of a Novel Type I Methanotroph (Sn10-6) Isolated from a Flooded Indian Rice Field.</title>
        <authorList>
            <person name="Rahalkar M.C."/>
            <person name="Pandit P.S."/>
            <person name="Dhakephalkar P.K."/>
            <person name="Pore S."/>
            <person name="Arora P."/>
            <person name="Kapse N."/>
        </authorList>
    </citation>
    <scope>NUCLEOTIDE SEQUENCE [LARGE SCALE GENOMIC DNA]</scope>
    <source>
        <strain evidence="2 3">Sn10-6</strain>
    </source>
</reference>
<dbReference type="Proteomes" id="UP000033684">
    <property type="component" value="Unassembled WGS sequence"/>
</dbReference>
<keyword evidence="3" id="KW-1185">Reference proteome</keyword>
<comment type="caution">
    <text evidence="2">The sequence shown here is derived from an EMBL/GenBank/DDBJ whole genome shotgun (WGS) entry which is preliminary data.</text>
</comment>
<organism evidence="2 3">
    <name type="scientific">Methylocucumis oryzae</name>
    <dbReference type="NCBI Taxonomy" id="1632867"/>
    <lineage>
        <taxon>Bacteria</taxon>
        <taxon>Pseudomonadati</taxon>
        <taxon>Pseudomonadota</taxon>
        <taxon>Gammaproteobacteria</taxon>
        <taxon>Methylococcales</taxon>
        <taxon>Methylococcaceae</taxon>
        <taxon>Methylocucumis</taxon>
    </lineage>
</organism>
<proteinExistence type="predicted"/>
<evidence type="ECO:0000313" key="2">
    <source>
        <dbReference type="EMBL" id="KJV07404.1"/>
    </source>
</evidence>